<evidence type="ECO:0000256" key="2">
    <source>
        <dbReference type="ARBA" id="ARBA00023163"/>
    </source>
</evidence>
<dbReference type="Pfam" id="PF13280">
    <property type="entry name" value="WYL"/>
    <property type="match status" value="1"/>
</dbReference>
<dbReference type="InterPro" id="IPR051534">
    <property type="entry name" value="CBASS_pafABC_assoc_protein"/>
</dbReference>
<dbReference type="InterPro" id="IPR013196">
    <property type="entry name" value="HTH_11"/>
</dbReference>
<feature type="region of interest" description="Disordered" evidence="3">
    <location>
        <begin position="294"/>
        <end position="336"/>
    </location>
</feature>
<accession>A0ABZ1VLL4</accession>
<dbReference type="RefSeq" id="WP_328731793.1">
    <property type="nucleotide sequence ID" value="NZ_CP108029.1"/>
</dbReference>
<dbReference type="PANTHER" id="PTHR34580">
    <property type="match status" value="1"/>
</dbReference>
<dbReference type="InterPro" id="IPR036388">
    <property type="entry name" value="WH-like_DNA-bd_sf"/>
</dbReference>
<dbReference type="PANTHER" id="PTHR34580:SF3">
    <property type="entry name" value="PROTEIN PAFB"/>
    <property type="match status" value="1"/>
</dbReference>
<evidence type="ECO:0000313" key="5">
    <source>
        <dbReference type="EMBL" id="WUS23739.1"/>
    </source>
</evidence>
<evidence type="ECO:0000256" key="1">
    <source>
        <dbReference type="ARBA" id="ARBA00023015"/>
    </source>
</evidence>
<dbReference type="InterPro" id="IPR057727">
    <property type="entry name" value="WCX_dom"/>
</dbReference>
<keyword evidence="1" id="KW-0805">Transcription regulation</keyword>
<evidence type="ECO:0000259" key="4">
    <source>
        <dbReference type="PROSITE" id="PS51000"/>
    </source>
</evidence>
<feature type="domain" description="HTH deoR-type" evidence="4">
    <location>
        <begin position="4"/>
        <end position="63"/>
    </location>
</feature>
<dbReference type="PROSITE" id="PS51000">
    <property type="entry name" value="HTH_DEOR_2"/>
    <property type="match status" value="1"/>
</dbReference>
<dbReference type="Gene3D" id="1.10.10.10">
    <property type="entry name" value="Winged helix-like DNA-binding domain superfamily/Winged helix DNA-binding domain"/>
    <property type="match status" value="1"/>
</dbReference>
<feature type="compositionally biased region" description="Low complexity" evidence="3">
    <location>
        <begin position="299"/>
        <end position="308"/>
    </location>
</feature>
<proteinExistence type="predicted"/>
<dbReference type="Proteomes" id="UP001432292">
    <property type="component" value="Chromosome"/>
</dbReference>
<dbReference type="Pfam" id="PF08279">
    <property type="entry name" value="HTH_11"/>
    <property type="match status" value="1"/>
</dbReference>
<dbReference type="InterPro" id="IPR026881">
    <property type="entry name" value="WYL_dom"/>
</dbReference>
<dbReference type="Pfam" id="PF25583">
    <property type="entry name" value="WCX"/>
    <property type="match status" value="1"/>
</dbReference>
<sequence length="398" mass="42563">MTTSTARVLALLEILQGSGLHTVPDLAVRLGVDERTVRRYVGHLLELGVPVDSVRGRHGGYRLAPGYRMPPLMLTDEEALAVLLGLLTGRRAGLVTTSAAANESATAKLRRVLPKALGRRLDALLETADFTARPRPTTTPAPEAHVLLELAEAARHQRPVTLNYTDRKGRSTDRTVLPYGLVAHSGRWYLTAAAPAAPADTAGPSGPTAPATSAASAGEEIRTFRLDRITSLTVQPGSFTVPPDFDPVTTLLDGLAQTPWTHEVSLRIHADAQHIRRHLPAGIASLTVIPDGGGDGGADWDAGAPDAAQRADTGRQPRPDGSNGPATADDHTAGDDHTTEWVHVRMRAERLDWIPPVLAALDRPFVIERPTALRDLVRALARRLDEHATADAPAHPPM</sequence>
<evidence type="ECO:0000256" key="3">
    <source>
        <dbReference type="SAM" id="MobiDB-lite"/>
    </source>
</evidence>
<evidence type="ECO:0000313" key="6">
    <source>
        <dbReference type="Proteomes" id="UP001432292"/>
    </source>
</evidence>
<protein>
    <submittedName>
        <fullName evidence="5">YafY family transcriptional regulator</fullName>
    </submittedName>
</protein>
<dbReference type="EMBL" id="CP108473">
    <property type="protein sequence ID" value="WUS23739.1"/>
    <property type="molecule type" value="Genomic_DNA"/>
</dbReference>
<name>A0ABZ1VLL4_9ACTN</name>
<dbReference type="PROSITE" id="PS52050">
    <property type="entry name" value="WYL"/>
    <property type="match status" value="1"/>
</dbReference>
<dbReference type="SUPFAM" id="SSF46785">
    <property type="entry name" value="Winged helix' DNA-binding domain"/>
    <property type="match status" value="1"/>
</dbReference>
<feature type="region of interest" description="Disordered" evidence="3">
    <location>
        <begin position="197"/>
        <end position="218"/>
    </location>
</feature>
<gene>
    <name evidence="5" type="ORF">OG727_16475</name>
</gene>
<reference evidence="5" key="1">
    <citation type="submission" date="2022-10" db="EMBL/GenBank/DDBJ databases">
        <title>The complete genomes of actinobacterial strains from the NBC collection.</title>
        <authorList>
            <person name="Joergensen T.S."/>
            <person name="Alvarez Arevalo M."/>
            <person name="Sterndorff E.B."/>
            <person name="Faurdal D."/>
            <person name="Vuksanovic O."/>
            <person name="Mourched A.-S."/>
            <person name="Charusanti P."/>
            <person name="Shaw S."/>
            <person name="Blin K."/>
            <person name="Weber T."/>
        </authorList>
    </citation>
    <scope>NUCLEOTIDE SEQUENCE</scope>
    <source>
        <strain evidence="5">NBC_01256</strain>
    </source>
</reference>
<keyword evidence="2" id="KW-0804">Transcription</keyword>
<dbReference type="InterPro" id="IPR036390">
    <property type="entry name" value="WH_DNA-bd_sf"/>
</dbReference>
<keyword evidence="6" id="KW-1185">Reference proteome</keyword>
<organism evidence="5 6">
    <name type="scientific">Streptomyces caniferus</name>
    <dbReference type="NCBI Taxonomy" id="285557"/>
    <lineage>
        <taxon>Bacteria</taxon>
        <taxon>Bacillati</taxon>
        <taxon>Actinomycetota</taxon>
        <taxon>Actinomycetes</taxon>
        <taxon>Kitasatosporales</taxon>
        <taxon>Streptomycetaceae</taxon>
        <taxon>Streptomyces</taxon>
    </lineage>
</organism>
<dbReference type="InterPro" id="IPR001034">
    <property type="entry name" value="DeoR_HTH"/>
</dbReference>